<dbReference type="GeneID" id="28856533"/>
<dbReference type="PANTHER" id="PTHR35605">
    <property type="entry name" value="ECP2 EFFECTOR PROTEIN DOMAIN-CONTAINING PROTEIN-RELATED"/>
    <property type="match status" value="1"/>
</dbReference>
<dbReference type="AlphaFoldDB" id="A0A179F291"/>
<organism evidence="2 3">
    <name type="scientific">Pochonia chlamydosporia 170</name>
    <dbReference type="NCBI Taxonomy" id="1380566"/>
    <lineage>
        <taxon>Eukaryota</taxon>
        <taxon>Fungi</taxon>
        <taxon>Dikarya</taxon>
        <taxon>Ascomycota</taxon>
        <taxon>Pezizomycotina</taxon>
        <taxon>Sordariomycetes</taxon>
        <taxon>Hypocreomycetidae</taxon>
        <taxon>Hypocreales</taxon>
        <taxon>Clavicipitaceae</taxon>
        <taxon>Pochonia</taxon>
    </lineage>
</organism>
<evidence type="ECO:0000256" key="1">
    <source>
        <dbReference type="SAM" id="SignalP"/>
    </source>
</evidence>
<dbReference type="STRING" id="1380566.A0A179F291"/>
<dbReference type="OrthoDB" id="3552888at2759"/>
<evidence type="ECO:0000313" key="3">
    <source>
        <dbReference type="Proteomes" id="UP000078397"/>
    </source>
</evidence>
<gene>
    <name evidence="2" type="ORF">VFPPC_14771</name>
</gene>
<accession>A0A179F291</accession>
<feature type="signal peptide" evidence="1">
    <location>
        <begin position="1"/>
        <end position="18"/>
    </location>
</feature>
<dbReference type="EMBL" id="LSBJ02000011">
    <property type="protein sequence ID" value="OAQ59420.1"/>
    <property type="molecule type" value="Genomic_DNA"/>
</dbReference>
<evidence type="ECO:0000313" key="2">
    <source>
        <dbReference type="EMBL" id="OAQ59420.1"/>
    </source>
</evidence>
<dbReference type="KEGG" id="pchm:VFPPC_14771"/>
<protein>
    <recommendedName>
        <fullName evidence="4">Secreted protein</fullName>
    </recommendedName>
</protein>
<evidence type="ECO:0008006" key="4">
    <source>
        <dbReference type="Google" id="ProtNLM"/>
    </source>
</evidence>
<dbReference type="RefSeq" id="XP_018137444.1">
    <property type="nucleotide sequence ID" value="XM_018292539.1"/>
</dbReference>
<feature type="chain" id="PRO_5008101139" description="Secreted protein" evidence="1">
    <location>
        <begin position="19"/>
        <end position="199"/>
    </location>
</feature>
<name>A0A179F291_METCM</name>
<proteinExistence type="predicted"/>
<keyword evidence="1" id="KW-0732">Signal</keyword>
<sequence length="199" mass="21762">MKFSSALVVAAFSVALNAYELNRRNLDSGVSWTGEIVPGKTVTYTGTIQEVQEQIAAINPDYFETQSNTAGDESGSNIEKRWRQKGAPYCEYGEWMTRTSAIEGINYLNGNLGGNMMCGAPARTSYGGGCSRISCNWSSEIWLCNDQDVEIRLPCSEVASAALELSNVCYWVQQGGMTMTRGQLFTTANWNVILTKGSC</sequence>
<dbReference type="Proteomes" id="UP000078397">
    <property type="component" value="Unassembled WGS sequence"/>
</dbReference>
<reference evidence="2 3" key="1">
    <citation type="journal article" date="2016" name="PLoS Pathog.">
        <title>Biosynthesis of antibiotic leucinostatins in bio-control fungus Purpureocillium lilacinum and their inhibition on phytophthora revealed by genome mining.</title>
        <authorList>
            <person name="Wang G."/>
            <person name="Liu Z."/>
            <person name="Lin R."/>
            <person name="Li E."/>
            <person name="Mao Z."/>
            <person name="Ling J."/>
            <person name="Yang Y."/>
            <person name="Yin W.B."/>
            <person name="Xie B."/>
        </authorList>
    </citation>
    <scope>NUCLEOTIDE SEQUENCE [LARGE SCALE GENOMIC DNA]</scope>
    <source>
        <strain evidence="2">170</strain>
    </source>
</reference>
<dbReference type="PANTHER" id="PTHR35605:SF1">
    <property type="entry name" value="ECP2 EFFECTOR PROTEIN DOMAIN-CONTAINING PROTEIN-RELATED"/>
    <property type="match status" value="1"/>
</dbReference>
<keyword evidence="3" id="KW-1185">Reference proteome</keyword>
<comment type="caution">
    <text evidence="2">The sequence shown here is derived from an EMBL/GenBank/DDBJ whole genome shotgun (WGS) entry which is preliminary data.</text>
</comment>